<evidence type="ECO:0000256" key="6">
    <source>
        <dbReference type="ARBA" id="ARBA00022801"/>
    </source>
</evidence>
<dbReference type="Gene3D" id="3.40.390.30">
    <property type="entry name" value="Metalloproteases ('zincins'), catalytic domain"/>
    <property type="match status" value="1"/>
</dbReference>
<evidence type="ECO:0000256" key="5">
    <source>
        <dbReference type="ARBA" id="ARBA00022759"/>
    </source>
</evidence>
<evidence type="ECO:0000256" key="8">
    <source>
        <dbReference type="SAM" id="MobiDB-lite"/>
    </source>
</evidence>
<accession>A0A2P6Q141</accession>
<keyword evidence="4" id="KW-0479">Metal-binding</keyword>
<dbReference type="SUPFAM" id="SSF55486">
    <property type="entry name" value="Metalloproteases ('zincins'), catalytic domain"/>
    <property type="match status" value="1"/>
</dbReference>
<evidence type="ECO:0000256" key="3">
    <source>
        <dbReference type="ARBA" id="ARBA00022722"/>
    </source>
</evidence>
<dbReference type="Proteomes" id="UP000238479">
    <property type="component" value="Chromosome 6"/>
</dbReference>
<keyword evidence="7" id="KW-0862">Zinc</keyword>
<gene>
    <name evidence="10" type="ORF">RchiOBHm_Chr6g0310261</name>
</gene>
<dbReference type="STRING" id="74649.A0A2P6Q141"/>
<keyword evidence="9" id="KW-1133">Transmembrane helix</keyword>
<organism evidence="10 11">
    <name type="scientific">Rosa chinensis</name>
    <name type="common">China rose</name>
    <dbReference type="NCBI Taxonomy" id="74649"/>
    <lineage>
        <taxon>Eukaryota</taxon>
        <taxon>Viridiplantae</taxon>
        <taxon>Streptophyta</taxon>
        <taxon>Embryophyta</taxon>
        <taxon>Tracheophyta</taxon>
        <taxon>Spermatophyta</taxon>
        <taxon>Magnoliopsida</taxon>
        <taxon>eudicotyledons</taxon>
        <taxon>Gunneridae</taxon>
        <taxon>Pentapetalae</taxon>
        <taxon>rosids</taxon>
        <taxon>fabids</taxon>
        <taxon>Rosales</taxon>
        <taxon>Rosaceae</taxon>
        <taxon>Rosoideae</taxon>
        <taxon>Rosoideae incertae sedis</taxon>
        <taxon>Rosa</taxon>
    </lineage>
</organism>
<name>A0A2P6Q141_ROSCH</name>
<dbReference type="GO" id="GO:0004222">
    <property type="term" value="F:metalloendopeptidase activity"/>
    <property type="evidence" value="ECO:0007669"/>
    <property type="project" value="InterPro"/>
</dbReference>
<keyword evidence="11" id="KW-1185">Reference proteome</keyword>
<keyword evidence="10" id="KW-0482">Metalloprotease</keyword>
<comment type="cofactor">
    <cofactor evidence="1">
        <name>Zn(2+)</name>
        <dbReference type="ChEBI" id="CHEBI:29105"/>
    </cofactor>
</comment>
<feature type="transmembrane region" description="Helical" evidence="9">
    <location>
        <begin position="59"/>
        <end position="78"/>
    </location>
</feature>
<dbReference type="GO" id="GO:0004519">
    <property type="term" value="F:endonuclease activity"/>
    <property type="evidence" value="ECO:0007669"/>
    <property type="project" value="UniProtKB-KW"/>
</dbReference>
<dbReference type="Pfam" id="PF02130">
    <property type="entry name" value="YbeY"/>
    <property type="match status" value="1"/>
</dbReference>
<evidence type="ECO:0000256" key="9">
    <source>
        <dbReference type="SAM" id="Phobius"/>
    </source>
</evidence>
<keyword evidence="6" id="KW-0378">Hydrolase</keyword>
<dbReference type="InterPro" id="IPR023091">
    <property type="entry name" value="MetalPrtase_cat_dom_sf_prd"/>
</dbReference>
<evidence type="ECO:0000313" key="10">
    <source>
        <dbReference type="EMBL" id="PRQ27901.1"/>
    </source>
</evidence>
<evidence type="ECO:0000256" key="1">
    <source>
        <dbReference type="ARBA" id="ARBA00001947"/>
    </source>
</evidence>
<reference evidence="10 11" key="1">
    <citation type="journal article" date="2018" name="Nat. Genet.">
        <title>The Rosa genome provides new insights in the design of modern roses.</title>
        <authorList>
            <person name="Bendahmane M."/>
        </authorList>
    </citation>
    <scope>NUCLEOTIDE SEQUENCE [LARGE SCALE GENOMIC DNA]</scope>
    <source>
        <strain evidence="11">cv. Old Blush</strain>
    </source>
</reference>
<proteinExistence type="inferred from homology"/>
<protein>
    <submittedName>
        <fullName evidence="10">Putative endoribonuclease YbeY, metalloprotease catalytic domain, predicted</fullName>
    </submittedName>
</protein>
<keyword evidence="5" id="KW-0255">Endonuclease</keyword>
<dbReference type="InterPro" id="IPR002036">
    <property type="entry name" value="YbeY"/>
</dbReference>
<keyword evidence="9" id="KW-0472">Membrane</keyword>
<dbReference type="PANTHER" id="PTHR46986:SF1">
    <property type="entry name" value="ENDORIBONUCLEASE YBEY, CHLOROPLASTIC"/>
    <property type="match status" value="1"/>
</dbReference>
<evidence type="ECO:0000256" key="7">
    <source>
        <dbReference type="ARBA" id="ARBA00022833"/>
    </source>
</evidence>
<dbReference type="AlphaFoldDB" id="A0A2P6Q141"/>
<keyword evidence="9" id="KW-0812">Transmembrane</keyword>
<sequence length="79" mass="9015">MRKHNKEWRDEDRAPSVVSKSKHVPGLKIPNVVLGDILISVEMVARQAEQRGHTLLDEMCLLMVGLLVLIFLLLYVTFC</sequence>
<comment type="similarity">
    <text evidence="2">Belongs to the endoribonuclease YbeY family.</text>
</comment>
<evidence type="ECO:0000256" key="2">
    <source>
        <dbReference type="ARBA" id="ARBA00010875"/>
    </source>
</evidence>
<dbReference type="GO" id="GO:0046872">
    <property type="term" value="F:metal ion binding"/>
    <property type="evidence" value="ECO:0007669"/>
    <property type="project" value="UniProtKB-KW"/>
</dbReference>
<evidence type="ECO:0000313" key="11">
    <source>
        <dbReference type="Proteomes" id="UP000238479"/>
    </source>
</evidence>
<dbReference type="EMBL" id="PDCK01000044">
    <property type="protein sequence ID" value="PRQ27901.1"/>
    <property type="molecule type" value="Genomic_DNA"/>
</dbReference>
<keyword evidence="10" id="KW-0645">Protease</keyword>
<dbReference type="GO" id="GO:0006364">
    <property type="term" value="P:rRNA processing"/>
    <property type="evidence" value="ECO:0007669"/>
    <property type="project" value="InterPro"/>
</dbReference>
<dbReference type="Gramene" id="PRQ27901">
    <property type="protein sequence ID" value="PRQ27901"/>
    <property type="gene ID" value="RchiOBHm_Chr6g0310261"/>
</dbReference>
<dbReference type="GO" id="GO:0006508">
    <property type="term" value="P:proteolysis"/>
    <property type="evidence" value="ECO:0007669"/>
    <property type="project" value="UniProtKB-KW"/>
</dbReference>
<dbReference type="PANTHER" id="PTHR46986">
    <property type="entry name" value="ENDORIBONUCLEASE YBEY, CHLOROPLASTIC"/>
    <property type="match status" value="1"/>
</dbReference>
<evidence type="ECO:0000256" key="4">
    <source>
        <dbReference type="ARBA" id="ARBA00022723"/>
    </source>
</evidence>
<feature type="region of interest" description="Disordered" evidence="8">
    <location>
        <begin position="1"/>
        <end position="22"/>
    </location>
</feature>
<keyword evidence="3" id="KW-0540">Nuclease</keyword>
<comment type="caution">
    <text evidence="10">The sequence shown here is derived from an EMBL/GenBank/DDBJ whole genome shotgun (WGS) entry which is preliminary data.</text>
</comment>